<reference evidence="4 5" key="1">
    <citation type="submission" date="2017-09" db="EMBL/GenBank/DDBJ databases">
        <authorList>
            <person name="Lee N."/>
            <person name="Cho B.-K."/>
        </authorList>
    </citation>
    <scope>NUCLEOTIDE SEQUENCE [LARGE SCALE GENOMIC DNA]</scope>
    <source>
        <strain evidence="4 5">ATCC 27467</strain>
    </source>
</reference>
<evidence type="ECO:0000256" key="2">
    <source>
        <dbReference type="ARBA" id="ARBA00022553"/>
    </source>
</evidence>
<dbReference type="PROSITE" id="PS50075">
    <property type="entry name" value="CARRIER"/>
    <property type="match status" value="1"/>
</dbReference>
<dbReference type="GO" id="GO:0005737">
    <property type="term" value="C:cytoplasm"/>
    <property type="evidence" value="ECO:0007669"/>
    <property type="project" value="TreeGrafter"/>
</dbReference>
<dbReference type="Gene3D" id="2.30.38.10">
    <property type="entry name" value="Luciferase, Domain 3"/>
    <property type="match status" value="1"/>
</dbReference>
<dbReference type="PANTHER" id="PTHR45527:SF1">
    <property type="entry name" value="FATTY ACID SYNTHASE"/>
    <property type="match status" value="1"/>
</dbReference>
<dbReference type="PANTHER" id="PTHR45527">
    <property type="entry name" value="NONRIBOSOMAL PEPTIDE SYNTHETASE"/>
    <property type="match status" value="1"/>
</dbReference>
<dbReference type="Gene3D" id="3.40.50.980">
    <property type="match status" value="2"/>
</dbReference>
<protein>
    <submittedName>
        <fullName evidence="4">Amino acid adenylation domain-containing protein</fullName>
    </submittedName>
</protein>
<accession>A0A5P2UF20</accession>
<dbReference type="InterPro" id="IPR006162">
    <property type="entry name" value="Ppantetheine_attach_site"/>
</dbReference>
<dbReference type="SMART" id="SM00823">
    <property type="entry name" value="PKS_PP"/>
    <property type="match status" value="1"/>
</dbReference>
<name>A0A5P2UF20_9ACTN</name>
<sequence>MGIPEALAAPASAPEPLQKWGLAVSDAANVHDIVAHWVERRPDGCAVRAPEGAEELSYQELWRRAGWLAADLARRGVSPGDLVAVAQDRSVDLVVTFLGILRAGAAYLPLDGLAPTSRLADIVAGSGARFAVHAPGRGAGAGGRWADPASWLPEGVEALALPRTDPGAPVPVIASAGDDPAYVNFTSGSTGRPKGVVVPHRAVLRLALRSRFCTVEAGDQVASAANPAFDATTFELWNTLTAGATVVVFPSVTDLPIDEWTALIRTERIDTMFLTTSLFHTVARERPGAFGTLRNLVVGGEQLELTAVNRVLAAEPPARLVNGYGPTETTTFAAYFDCTPESLAGAERIPVGYPLQDTALYLLDAGLNEVPAGETGELCVGGPGVALGYLGRPELTAERFVTHPATGQRIYRTGDTGRLLPGGAVELFGRSDRQVKLRGFRIELEEIERSALACGLADSAFVEKVGEGPTASLVGFVLPSREASAEVAAAELPAALNRRLGETLPRYMLPARWLVLDRVPFGSTGKADRARLLELLAPAAPAAPAAPEPAPDSESVTAALAAIWQDVLGTDRTVLPSDNFLDLGGNSILAMQVAARVLKRLGVPVDAGAVLLSDTLGELAGHVGAETGEVAVP</sequence>
<evidence type="ECO:0000313" key="5">
    <source>
        <dbReference type="Proteomes" id="UP000326831"/>
    </source>
</evidence>
<evidence type="ECO:0000256" key="1">
    <source>
        <dbReference type="ARBA" id="ARBA00022450"/>
    </source>
</evidence>
<gene>
    <name evidence="4" type="ORF">CP968_05735</name>
</gene>
<dbReference type="GO" id="GO:0043041">
    <property type="term" value="P:amino acid activation for nonribosomal peptide biosynthetic process"/>
    <property type="evidence" value="ECO:0007669"/>
    <property type="project" value="TreeGrafter"/>
</dbReference>
<dbReference type="GO" id="GO:0044550">
    <property type="term" value="P:secondary metabolite biosynthetic process"/>
    <property type="evidence" value="ECO:0007669"/>
    <property type="project" value="TreeGrafter"/>
</dbReference>
<dbReference type="Proteomes" id="UP000326831">
    <property type="component" value="Chromosome"/>
</dbReference>
<dbReference type="InterPro" id="IPR045851">
    <property type="entry name" value="AMP-bd_C_sf"/>
</dbReference>
<dbReference type="InterPro" id="IPR020845">
    <property type="entry name" value="AMP-binding_CS"/>
</dbReference>
<dbReference type="InterPro" id="IPR036736">
    <property type="entry name" value="ACP-like_sf"/>
</dbReference>
<dbReference type="GO" id="GO:0017000">
    <property type="term" value="P:antibiotic biosynthetic process"/>
    <property type="evidence" value="ECO:0007669"/>
    <property type="project" value="UniProtKB-ARBA"/>
</dbReference>
<dbReference type="KEGG" id="ssub:CP968_05735"/>
<evidence type="ECO:0000313" key="4">
    <source>
        <dbReference type="EMBL" id="QEU77843.1"/>
    </source>
</evidence>
<dbReference type="OrthoDB" id="2472181at2"/>
<dbReference type="EMBL" id="CP023701">
    <property type="protein sequence ID" value="QEU77843.1"/>
    <property type="molecule type" value="Genomic_DNA"/>
</dbReference>
<evidence type="ECO:0000259" key="3">
    <source>
        <dbReference type="PROSITE" id="PS50075"/>
    </source>
</evidence>
<dbReference type="SUPFAM" id="SSF47336">
    <property type="entry name" value="ACP-like"/>
    <property type="match status" value="1"/>
</dbReference>
<keyword evidence="1" id="KW-0596">Phosphopantetheine</keyword>
<keyword evidence="5" id="KW-1185">Reference proteome</keyword>
<dbReference type="NCBIfam" id="TIGR01733">
    <property type="entry name" value="AA-adenyl-dom"/>
    <property type="match status" value="1"/>
</dbReference>
<dbReference type="PROSITE" id="PS00455">
    <property type="entry name" value="AMP_BINDING"/>
    <property type="match status" value="1"/>
</dbReference>
<dbReference type="GO" id="GO:0031177">
    <property type="term" value="F:phosphopantetheine binding"/>
    <property type="evidence" value="ECO:0007669"/>
    <property type="project" value="InterPro"/>
</dbReference>
<dbReference type="Pfam" id="PF00550">
    <property type="entry name" value="PP-binding"/>
    <property type="match status" value="1"/>
</dbReference>
<dbReference type="InterPro" id="IPR010071">
    <property type="entry name" value="AA_adenyl_dom"/>
</dbReference>
<dbReference type="InterPro" id="IPR000873">
    <property type="entry name" value="AMP-dep_synth/lig_dom"/>
</dbReference>
<proteinExistence type="predicted"/>
<dbReference type="AlphaFoldDB" id="A0A5P2UF20"/>
<dbReference type="SUPFAM" id="SSF56801">
    <property type="entry name" value="Acetyl-CoA synthetase-like"/>
    <property type="match status" value="1"/>
</dbReference>
<dbReference type="InterPro" id="IPR020806">
    <property type="entry name" value="PKS_PP-bd"/>
</dbReference>
<organism evidence="4 5">
    <name type="scientific">Streptomyces subrutilus</name>
    <dbReference type="NCBI Taxonomy" id="36818"/>
    <lineage>
        <taxon>Bacteria</taxon>
        <taxon>Bacillati</taxon>
        <taxon>Actinomycetota</taxon>
        <taxon>Actinomycetes</taxon>
        <taxon>Kitasatosporales</taxon>
        <taxon>Streptomycetaceae</taxon>
        <taxon>Streptomyces</taxon>
    </lineage>
</organism>
<dbReference type="InterPro" id="IPR009081">
    <property type="entry name" value="PP-bd_ACP"/>
</dbReference>
<dbReference type="Gene3D" id="3.30.300.30">
    <property type="match status" value="1"/>
</dbReference>
<dbReference type="PROSITE" id="PS00012">
    <property type="entry name" value="PHOSPHOPANTETHEINE"/>
    <property type="match status" value="1"/>
</dbReference>
<keyword evidence="2" id="KW-0597">Phosphoprotein</keyword>
<feature type="domain" description="Carrier" evidence="3">
    <location>
        <begin position="551"/>
        <end position="627"/>
    </location>
</feature>
<dbReference type="Gene3D" id="1.10.1200.10">
    <property type="entry name" value="ACP-like"/>
    <property type="match status" value="1"/>
</dbReference>
<dbReference type="Pfam" id="PF00501">
    <property type="entry name" value="AMP-binding"/>
    <property type="match status" value="1"/>
</dbReference>